<gene>
    <name evidence="4" type="primary">nocT_1</name>
    <name evidence="4" type="ORF">LMG24238_01146</name>
</gene>
<dbReference type="PANTHER" id="PTHR35936:SF19">
    <property type="entry name" value="AMINO-ACID-BINDING PROTEIN YXEM-RELATED"/>
    <property type="match status" value="1"/>
</dbReference>
<reference evidence="4 5" key="1">
    <citation type="submission" date="2020-04" db="EMBL/GenBank/DDBJ databases">
        <authorList>
            <person name="De Canck E."/>
        </authorList>
    </citation>
    <scope>NUCLEOTIDE SEQUENCE [LARGE SCALE GENOMIC DNA]</scope>
    <source>
        <strain evidence="4 5">LMG 24238</strain>
    </source>
</reference>
<dbReference type="PANTHER" id="PTHR35936">
    <property type="entry name" value="MEMBRANE-BOUND LYTIC MUREIN TRANSGLYCOSYLASE F"/>
    <property type="match status" value="1"/>
</dbReference>
<organism evidence="4 5">
    <name type="scientific">Paraburkholderia sediminicola</name>
    <dbReference type="NCBI Taxonomy" id="458836"/>
    <lineage>
        <taxon>Bacteria</taxon>
        <taxon>Pseudomonadati</taxon>
        <taxon>Pseudomonadota</taxon>
        <taxon>Betaproteobacteria</taxon>
        <taxon>Burkholderiales</taxon>
        <taxon>Burkholderiaceae</taxon>
        <taxon>Paraburkholderia</taxon>
    </lineage>
</organism>
<dbReference type="Proteomes" id="UP000494255">
    <property type="component" value="Unassembled WGS sequence"/>
</dbReference>
<feature type="domain" description="Solute-binding protein family 3/N-terminal" evidence="3">
    <location>
        <begin position="34"/>
        <end position="283"/>
    </location>
</feature>
<name>A0A6J5AAV8_9BURK</name>
<evidence type="ECO:0000259" key="3">
    <source>
        <dbReference type="SMART" id="SM00062"/>
    </source>
</evidence>
<dbReference type="AlphaFoldDB" id="A0A6J5AAV8"/>
<evidence type="ECO:0000256" key="1">
    <source>
        <dbReference type="ARBA" id="ARBA00022729"/>
    </source>
</evidence>
<dbReference type="CDD" id="cd13699">
    <property type="entry name" value="PBP2_OccT_like"/>
    <property type="match status" value="1"/>
</dbReference>
<dbReference type="Gene3D" id="3.40.190.10">
    <property type="entry name" value="Periplasmic binding protein-like II"/>
    <property type="match status" value="2"/>
</dbReference>
<keyword evidence="1 2" id="KW-0732">Signal</keyword>
<evidence type="ECO:0000256" key="2">
    <source>
        <dbReference type="SAM" id="SignalP"/>
    </source>
</evidence>
<feature type="signal peptide" evidence="2">
    <location>
        <begin position="1"/>
        <end position="29"/>
    </location>
</feature>
<dbReference type="InterPro" id="IPR001638">
    <property type="entry name" value="Solute-binding_3/MltF_N"/>
</dbReference>
<proteinExistence type="predicted"/>
<sequence>MNAISTRVLKTSLVTFLGMLALAGTGAQAKEWKTVKIALEGSYAPWNLTLPNGKISGFEPELLDNLCKRVNLQCETVAQDFDGLITGLQAGKFDAVMDALAITPERQQVIAFSKPYAATPAAFATVDGHGLANTTGKPSSLKLTGNPKTDSQLIAPLRDQLKGKSIGIQSGTVYTKFINDNFKDITSVRLYKTSAERDLDLVNGRVDIAFDDVTYYAGIADNKDTARIRVAGPTIGGTVWGPGEGLGFRKQDADLKAKFDAAITAALADGTVTRLSEKWFKTDVKP</sequence>
<feature type="chain" id="PRO_5026893674" evidence="2">
    <location>
        <begin position="30"/>
        <end position="286"/>
    </location>
</feature>
<dbReference type="SMART" id="SM00062">
    <property type="entry name" value="PBPb"/>
    <property type="match status" value="1"/>
</dbReference>
<dbReference type="Pfam" id="PF00497">
    <property type="entry name" value="SBP_bac_3"/>
    <property type="match status" value="1"/>
</dbReference>
<evidence type="ECO:0000313" key="4">
    <source>
        <dbReference type="EMBL" id="CAB3651068.1"/>
    </source>
</evidence>
<dbReference type="SUPFAM" id="SSF53850">
    <property type="entry name" value="Periplasmic binding protein-like II"/>
    <property type="match status" value="1"/>
</dbReference>
<keyword evidence="5" id="KW-1185">Reference proteome</keyword>
<evidence type="ECO:0000313" key="5">
    <source>
        <dbReference type="Proteomes" id="UP000494255"/>
    </source>
</evidence>
<dbReference type="EMBL" id="CADIKC010000001">
    <property type="protein sequence ID" value="CAB3651068.1"/>
    <property type="molecule type" value="Genomic_DNA"/>
</dbReference>
<accession>A0A6J5AAV8</accession>
<protein>
    <submittedName>
        <fullName evidence="4">Nopaline-binding periplasmic protein</fullName>
    </submittedName>
</protein>